<dbReference type="OrthoDB" id="9810145at2"/>
<feature type="transmembrane region" description="Helical" evidence="11">
    <location>
        <begin position="7"/>
        <end position="31"/>
    </location>
</feature>
<accession>A0A194ADW8</accession>
<dbReference type="PROSITE" id="PS52015">
    <property type="entry name" value="TONB_CTD"/>
    <property type="match status" value="1"/>
</dbReference>
<dbReference type="GO" id="GO:0031992">
    <property type="term" value="F:energy transducer activity"/>
    <property type="evidence" value="ECO:0007669"/>
    <property type="project" value="InterPro"/>
</dbReference>
<evidence type="ECO:0000256" key="6">
    <source>
        <dbReference type="ARBA" id="ARBA00022692"/>
    </source>
</evidence>
<evidence type="ECO:0000256" key="1">
    <source>
        <dbReference type="ARBA" id="ARBA00004383"/>
    </source>
</evidence>
<dbReference type="STRING" id="1592317.DPF_0073"/>
<dbReference type="SUPFAM" id="SSF74653">
    <property type="entry name" value="TolA/TonB C-terminal domain"/>
    <property type="match status" value="1"/>
</dbReference>
<dbReference type="PRINTS" id="PR01374">
    <property type="entry name" value="TONBPROTEIN"/>
</dbReference>
<dbReference type="InterPro" id="IPR037682">
    <property type="entry name" value="TonB_C"/>
</dbReference>
<protein>
    <recommendedName>
        <fullName evidence="12">TonB C-terminal domain-containing protein</fullName>
    </recommendedName>
</protein>
<evidence type="ECO:0000259" key="12">
    <source>
        <dbReference type="PROSITE" id="PS52015"/>
    </source>
</evidence>
<dbReference type="EMBL" id="BDFE01000004">
    <property type="protein sequence ID" value="GAU07395.1"/>
    <property type="molecule type" value="Genomic_DNA"/>
</dbReference>
<dbReference type="InterPro" id="IPR006260">
    <property type="entry name" value="TonB/TolA_C"/>
</dbReference>
<comment type="similarity">
    <text evidence="2">Belongs to the TonB family.</text>
</comment>
<keyword evidence="6 11" id="KW-0812">Transmembrane</keyword>
<keyword evidence="8 11" id="KW-1133">Transmembrane helix</keyword>
<dbReference type="InterPro" id="IPR003538">
    <property type="entry name" value="TonB"/>
</dbReference>
<evidence type="ECO:0000256" key="2">
    <source>
        <dbReference type="ARBA" id="ARBA00006555"/>
    </source>
</evidence>
<dbReference type="Gene3D" id="3.30.1150.10">
    <property type="match status" value="1"/>
</dbReference>
<keyword evidence="4" id="KW-1003">Cell membrane</keyword>
<organism evidence="13 14">
    <name type="scientific">Desulfoplanes formicivorans</name>
    <dbReference type="NCBI Taxonomy" id="1592317"/>
    <lineage>
        <taxon>Bacteria</taxon>
        <taxon>Pseudomonadati</taxon>
        <taxon>Thermodesulfobacteriota</taxon>
        <taxon>Desulfovibrionia</taxon>
        <taxon>Desulfovibrionales</taxon>
        <taxon>Desulfoplanaceae</taxon>
        <taxon>Desulfoplanes</taxon>
    </lineage>
</organism>
<evidence type="ECO:0000313" key="14">
    <source>
        <dbReference type="Proteomes" id="UP000095200"/>
    </source>
</evidence>
<evidence type="ECO:0000313" key="13">
    <source>
        <dbReference type="EMBL" id="GAU07395.1"/>
    </source>
</evidence>
<dbReference type="InterPro" id="IPR051045">
    <property type="entry name" value="TonB-dependent_transducer"/>
</dbReference>
<evidence type="ECO:0000256" key="5">
    <source>
        <dbReference type="ARBA" id="ARBA00022519"/>
    </source>
</evidence>
<evidence type="ECO:0000256" key="9">
    <source>
        <dbReference type="ARBA" id="ARBA00023136"/>
    </source>
</evidence>
<dbReference type="GO" id="GO:0030288">
    <property type="term" value="C:outer membrane-bounded periplasmic space"/>
    <property type="evidence" value="ECO:0007669"/>
    <property type="project" value="InterPro"/>
</dbReference>
<dbReference type="Pfam" id="PF03544">
    <property type="entry name" value="TonB_C"/>
    <property type="match status" value="1"/>
</dbReference>
<dbReference type="PANTHER" id="PTHR33446">
    <property type="entry name" value="PROTEIN TONB-RELATED"/>
    <property type="match status" value="1"/>
</dbReference>
<keyword evidence="9 11" id="KW-0472">Membrane</keyword>
<dbReference type="NCBIfam" id="TIGR01352">
    <property type="entry name" value="tonB_Cterm"/>
    <property type="match status" value="1"/>
</dbReference>
<keyword evidence="7" id="KW-0653">Protein transport</keyword>
<dbReference type="Proteomes" id="UP000095200">
    <property type="component" value="Unassembled WGS sequence"/>
</dbReference>
<dbReference type="GO" id="GO:0055085">
    <property type="term" value="P:transmembrane transport"/>
    <property type="evidence" value="ECO:0007669"/>
    <property type="project" value="InterPro"/>
</dbReference>
<sequence>MKLVYNLTFWCVLLAAAILVNIFICMVAPILSDNEVHQQHDLSSMPVLLTPPPPLPEQTKREIIKKPTPTPRKPVKTPTLSMQQPLQHKSRPKLTFKTPSFEMAMTNQISPGLEVAPPLPDASTDFTRSGPPQSATIGFELGELDTPPIPIRRVPPVYPFQARRKGITGKVTARFLVNMTGMVEKISIVTSEPKGVFDQAVKECIAKWRFKPGIYKGKPVATWMMIPISFKL</sequence>
<evidence type="ECO:0000256" key="11">
    <source>
        <dbReference type="SAM" id="Phobius"/>
    </source>
</evidence>
<feature type="region of interest" description="Disordered" evidence="10">
    <location>
        <begin position="65"/>
        <end position="91"/>
    </location>
</feature>
<comment type="subcellular location">
    <subcellularLocation>
        <location evidence="1">Cell inner membrane</location>
        <topology evidence="1">Single-pass membrane protein</topology>
        <orientation evidence="1">Periplasmic side</orientation>
    </subcellularLocation>
</comment>
<evidence type="ECO:0000256" key="8">
    <source>
        <dbReference type="ARBA" id="ARBA00022989"/>
    </source>
</evidence>
<name>A0A194ADW8_9BACT</name>
<dbReference type="RefSeq" id="WP_069856828.1">
    <property type="nucleotide sequence ID" value="NZ_BDFE01000004.1"/>
</dbReference>
<evidence type="ECO:0000256" key="7">
    <source>
        <dbReference type="ARBA" id="ARBA00022927"/>
    </source>
</evidence>
<dbReference type="GO" id="GO:0015031">
    <property type="term" value="P:protein transport"/>
    <property type="evidence" value="ECO:0007669"/>
    <property type="project" value="UniProtKB-KW"/>
</dbReference>
<evidence type="ECO:0000256" key="4">
    <source>
        <dbReference type="ARBA" id="ARBA00022475"/>
    </source>
</evidence>
<evidence type="ECO:0000256" key="10">
    <source>
        <dbReference type="SAM" id="MobiDB-lite"/>
    </source>
</evidence>
<evidence type="ECO:0000256" key="3">
    <source>
        <dbReference type="ARBA" id="ARBA00022448"/>
    </source>
</evidence>
<feature type="domain" description="TonB C-terminal" evidence="12">
    <location>
        <begin position="143"/>
        <end position="232"/>
    </location>
</feature>
<comment type="caution">
    <text evidence="13">The sequence shown here is derived from an EMBL/GenBank/DDBJ whole genome shotgun (WGS) entry which is preliminary data.</text>
</comment>
<dbReference type="AlphaFoldDB" id="A0A194ADW8"/>
<proteinExistence type="inferred from homology"/>
<keyword evidence="3" id="KW-0813">Transport</keyword>
<keyword evidence="14" id="KW-1185">Reference proteome</keyword>
<dbReference type="GO" id="GO:0005886">
    <property type="term" value="C:plasma membrane"/>
    <property type="evidence" value="ECO:0007669"/>
    <property type="project" value="UniProtKB-SubCell"/>
</dbReference>
<reference evidence="14" key="1">
    <citation type="submission" date="2016-06" db="EMBL/GenBank/DDBJ databases">
        <title>Draft genome sequence of Desulfoplanes formicivorans strain Pf12B.</title>
        <authorList>
            <person name="Watanabe M."/>
            <person name="Kojima H."/>
            <person name="Fukui M."/>
        </authorList>
    </citation>
    <scope>NUCLEOTIDE SEQUENCE [LARGE SCALE GENOMIC DNA]</scope>
    <source>
        <strain evidence="14">Pf12B</strain>
    </source>
</reference>
<dbReference type="GO" id="GO:0015891">
    <property type="term" value="P:siderophore transport"/>
    <property type="evidence" value="ECO:0007669"/>
    <property type="project" value="InterPro"/>
</dbReference>
<gene>
    <name evidence="13" type="ORF">DPF_0073</name>
</gene>
<keyword evidence="5" id="KW-0997">Cell inner membrane</keyword>